<accession>A0A931SC12</accession>
<feature type="domain" description="Orotidine 5'-phosphate decarboxylase" evidence="11">
    <location>
        <begin position="6"/>
        <end position="251"/>
    </location>
</feature>
<dbReference type="InterPro" id="IPR013785">
    <property type="entry name" value="Aldolase_TIM"/>
</dbReference>
<comment type="catalytic activity">
    <reaction evidence="6 7 10">
        <text>orotidine 5'-phosphate + H(+) = UMP + CO2</text>
        <dbReference type="Rhea" id="RHEA:11596"/>
        <dbReference type="ChEBI" id="CHEBI:15378"/>
        <dbReference type="ChEBI" id="CHEBI:16526"/>
        <dbReference type="ChEBI" id="CHEBI:57538"/>
        <dbReference type="ChEBI" id="CHEBI:57865"/>
        <dbReference type="EC" id="4.1.1.23"/>
    </reaction>
</comment>
<evidence type="ECO:0000256" key="8">
    <source>
        <dbReference type="PIRSR" id="PIRSR614732-1"/>
    </source>
</evidence>
<evidence type="ECO:0000256" key="1">
    <source>
        <dbReference type="ARBA" id="ARBA00002356"/>
    </source>
</evidence>
<dbReference type="SUPFAM" id="SSF51366">
    <property type="entry name" value="Ribulose-phoshate binding barrel"/>
    <property type="match status" value="1"/>
</dbReference>
<evidence type="ECO:0000256" key="4">
    <source>
        <dbReference type="ARBA" id="ARBA00022975"/>
    </source>
</evidence>
<evidence type="ECO:0000259" key="11">
    <source>
        <dbReference type="SMART" id="SM00934"/>
    </source>
</evidence>
<feature type="binding site" evidence="7 9">
    <location>
        <position position="34"/>
    </location>
    <ligand>
        <name>substrate</name>
    </ligand>
</feature>
<dbReference type="CDD" id="cd04725">
    <property type="entry name" value="OMP_decarboxylase_like"/>
    <property type="match status" value="1"/>
</dbReference>
<feature type="binding site" evidence="7">
    <location>
        <begin position="61"/>
        <end position="70"/>
    </location>
    <ligand>
        <name>substrate</name>
    </ligand>
</feature>
<dbReference type="Pfam" id="PF00215">
    <property type="entry name" value="OMPdecase"/>
    <property type="match status" value="1"/>
</dbReference>
<dbReference type="InterPro" id="IPR001754">
    <property type="entry name" value="OMPdeCOase_dom"/>
</dbReference>
<dbReference type="AlphaFoldDB" id="A0A931SC12"/>
<evidence type="ECO:0000256" key="6">
    <source>
        <dbReference type="ARBA" id="ARBA00049157"/>
    </source>
</evidence>
<evidence type="ECO:0000256" key="3">
    <source>
        <dbReference type="ARBA" id="ARBA00022793"/>
    </source>
</evidence>
<comment type="function">
    <text evidence="1 7">Catalyzes the decarboxylation of orotidine 5'-monophosphate (OMP) to uridine 5'-monophosphate (UMP).</text>
</comment>
<evidence type="ECO:0000256" key="2">
    <source>
        <dbReference type="ARBA" id="ARBA00004861"/>
    </source>
</evidence>
<comment type="subunit">
    <text evidence="7">Homodimer.</text>
</comment>
<comment type="caution">
    <text evidence="12">The sequence shown here is derived from an EMBL/GenBank/DDBJ whole genome shotgun (WGS) entry which is preliminary data.</text>
</comment>
<dbReference type="InterPro" id="IPR047596">
    <property type="entry name" value="OMPdecase_bac"/>
</dbReference>
<feature type="binding site" evidence="7 9">
    <location>
        <position position="206"/>
    </location>
    <ligand>
        <name>substrate</name>
    </ligand>
</feature>
<dbReference type="GO" id="GO:0005829">
    <property type="term" value="C:cytosol"/>
    <property type="evidence" value="ECO:0007669"/>
    <property type="project" value="TreeGrafter"/>
</dbReference>
<dbReference type="GO" id="GO:0044205">
    <property type="term" value="P:'de novo' UMP biosynthetic process"/>
    <property type="evidence" value="ECO:0007669"/>
    <property type="project" value="UniProtKB-UniRule"/>
</dbReference>
<keyword evidence="4 7" id="KW-0665">Pyrimidine biosynthesis</keyword>
<evidence type="ECO:0000313" key="12">
    <source>
        <dbReference type="EMBL" id="MBI2097128.1"/>
    </source>
</evidence>
<evidence type="ECO:0000313" key="13">
    <source>
        <dbReference type="Proteomes" id="UP000724148"/>
    </source>
</evidence>
<sequence>MEPKDRLIVAFDVSSLAEAEALADQLKGIVTHIKIGSQLFTAAGPSAVKKMLKRELEVFLDLKFHDIPNTVEGAAREATKMGVHMFNVHCSPGTTMMEAAVRGARTISLLPDYPLVLGVTVLTSHTYDELRDERLVRTPREVFDRHNLGKEGIDRFEQTEVERLVLARARRAKTAGLDGVVASVKEVVAIRQALGPDFIIVTPGLRPAGAEKQDQARVDTIENAARNGADYFVVGRPITQAADPVAAAKLAIEEIERGLAARLD</sequence>
<dbReference type="SMART" id="SM00934">
    <property type="entry name" value="OMPdecase"/>
    <property type="match status" value="1"/>
</dbReference>
<keyword evidence="5 7" id="KW-0456">Lyase</keyword>
<feature type="active site" description="For OMPdecase activity" evidence="8">
    <location>
        <position position="61"/>
    </location>
</feature>
<comment type="similarity">
    <text evidence="7">Belongs to the OMP decarboxylase family. Type 1 subfamily.</text>
</comment>
<feature type="binding site" evidence="7 9">
    <location>
        <position position="236"/>
    </location>
    <ligand>
        <name>substrate</name>
    </ligand>
</feature>
<dbReference type="Gene3D" id="3.20.20.70">
    <property type="entry name" value="Aldolase class I"/>
    <property type="match status" value="1"/>
</dbReference>
<feature type="active site" description="For OMPdecase activity" evidence="8">
    <location>
        <position position="66"/>
    </location>
</feature>
<feature type="binding site" evidence="7 9">
    <location>
        <position position="215"/>
    </location>
    <ligand>
        <name>substrate</name>
    </ligand>
</feature>
<keyword evidence="3 7" id="KW-0210">Decarboxylase</keyword>
<dbReference type="PROSITE" id="PS00156">
    <property type="entry name" value="OMPDECASE"/>
    <property type="match status" value="1"/>
</dbReference>
<dbReference type="InterPro" id="IPR018089">
    <property type="entry name" value="OMPdecase_AS"/>
</dbReference>
<evidence type="ECO:0000256" key="7">
    <source>
        <dbReference type="HAMAP-Rule" id="MF_01200"/>
    </source>
</evidence>
<gene>
    <name evidence="7 12" type="primary">pyrF</name>
    <name evidence="12" type="ORF">HYT40_03215</name>
</gene>
<dbReference type="GO" id="GO:0006207">
    <property type="term" value="P:'de novo' pyrimidine nucleobase biosynthetic process"/>
    <property type="evidence" value="ECO:0007669"/>
    <property type="project" value="InterPro"/>
</dbReference>
<dbReference type="Proteomes" id="UP000724148">
    <property type="component" value="Unassembled WGS sequence"/>
</dbReference>
<evidence type="ECO:0000256" key="9">
    <source>
        <dbReference type="PIRSR" id="PIRSR614732-2"/>
    </source>
</evidence>
<evidence type="ECO:0000256" key="10">
    <source>
        <dbReference type="RuleBase" id="RU000512"/>
    </source>
</evidence>
<proteinExistence type="inferred from homology"/>
<dbReference type="EC" id="4.1.1.23" evidence="7"/>
<feature type="active site" description="For OMPdecase activity" evidence="8">
    <location>
        <position position="63"/>
    </location>
</feature>
<dbReference type="PANTHER" id="PTHR32119">
    <property type="entry name" value="OROTIDINE 5'-PHOSPHATE DECARBOXYLASE"/>
    <property type="match status" value="1"/>
</dbReference>
<protein>
    <recommendedName>
        <fullName evidence="7">Orotidine 5'-phosphate decarboxylase</fullName>
        <ecNumber evidence="7">4.1.1.23</ecNumber>
    </recommendedName>
    <alternativeName>
        <fullName evidence="7">OMP decarboxylase</fullName>
        <shortName evidence="7">OMPDCase</shortName>
        <shortName evidence="7">OMPdecase</shortName>
    </alternativeName>
</protein>
<feature type="binding site" evidence="7 9">
    <location>
        <position position="123"/>
    </location>
    <ligand>
        <name>substrate</name>
    </ligand>
</feature>
<dbReference type="PANTHER" id="PTHR32119:SF2">
    <property type="entry name" value="OROTIDINE 5'-PHOSPHATE DECARBOXYLASE"/>
    <property type="match status" value="1"/>
</dbReference>
<reference evidence="12" key="1">
    <citation type="submission" date="2020-07" db="EMBL/GenBank/DDBJ databases">
        <title>Huge and variable diversity of episymbiotic CPR bacteria and DPANN archaea in groundwater ecosystems.</title>
        <authorList>
            <person name="He C.Y."/>
            <person name="Keren R."/>
            <person name="Whittaker M."/>
            <person name="Farag I.F."/>
            <person name="Doudna J."/>
            <person name="Cate J.H.D."/>
            <person name="Banfield J.F."/>
        </authorList>
    </citation>
    <scope>NUCLEOTIDE SEQUENCE</scope>
    <source>
        <strain evidence="12">NC_groundwater_193_Ag_S-0.1um_51_7</strain>
    </source>
</reference>
<dbReference type="HAMAP" id="MF_01200_B">
    <property type="entry name" value="OMPdecase_type1_B"/>
    <property type="match status" value="1"/>
</dbReference>
<dbReference type="NCBIfam" id="TIGR01740">
    <property type="entry name" value="pyrF"/>
    <property type="match status" value="1"/>
</dbReference>
<dbReference type="InterPro" id="IPR011060">
    <property type="entry name" value="RibuloseP-bd_barrel"/>
</dbReference>
<feature type="active site" description="Proton donor" evidence="7">
    <location>
        <position position="63"/>
    </location>
</feature>
<evidence type="ECO:0000256" key="5">
    <source>
        <dbReference type="ARBA" id="ARBA00023239"/>
    </source>
</evidence>
<dbReference type="GO" id="GO:0004590">
    <property type="term" value="F:orotidine-5'-phosphate decarboxylase activity"/>
    <property type="evidence" value="ECO:0007669"/>
    <property type="project" value="UniProtKB-UniRule"/>
</dbReference>
<comment type="pathway">
    <text evidence="2 7 10">Pyrimidine metabolism; UMP biosynthesis via de novo pathway; UMP from orotate: step 2/2.</text>
</comment>
<dbReference type="InterPro" id="IPR014732">
    <property type="entry name" value="OMPdecase"/>
</dbReference>
<organism evidence="12 13">
    <name type="scientific">Candidatus Sungiibacteriota bacterium</name>
    <dbReference type="NCBI Taxonomy" id="2750080"/>
    <lineage>
        <taxon>Bacteria</taxon>
        <taxon>Candidatus Sungiibacteriota</taxon>
    </lineage>
</organism>
<feature type="binding site" evidence="7 9">
    <location>
        <position position="12"/>
    </location>
    <ligand>
        <name>substrate</name>
    </ligand>
</feature>
<feature type="binding site" evidence="7 9">
    <location>
        <position position="235"/>
    </location>
    <ligand>
        <name>substrate</name>
    </ligand>
</feature>
<dbReference type="EMBL" id="JACOZA010000081">
    <property type="protein sequence ID" value="MBI2097128.1"/>
    <property type="molecule type" value="Genomic_DNA"/>
</dbReference>
<name>A0A931SC12_9BACT</name>